<dbReference type="Proteomes" id="UP000640786">
    <property type="component" value="Unassembled WGS sequence"/>
</dbReference>
<gene>
    <name evidence="1" type="ORF">H9650_01695</name>
</gene>
<comment type="caution">
    <text evidence="1">The sequence shown here is derived from an EMBL/GenBank/DDBJ whole genome shotgun (WGS) entry which is preliminary data.</text>
</comment>
<name>A0ABR8R4W3_9BACI</name>
<dbReference type="RefSeq" id="WP_144537943.1">
    <property type="nucleotide sequence ID" value="NZ_JACSQO010000001.1"/>
</dbReference>
<sequence>MKIWLETEMRQRLSMPPTSRGEIVSRHFLSNSKRTCFRLACATFYPFELEAQSNEARQQKIKYFYL</sequence>
<accession>A0ABR8R4W3</accession>
<keyword evidence="2" id="KW-1185">Reference proteome</keyword>
<dbReference type="EMBL" id="JACSQO010000001">
    <property type="protein sequence ID" value="MBD7942814.1"/>
    <property type="molecule type" value="Genomic_DNA"/>
</dbReference>
<evidence type="ECO:0000313" key="2">
    <source>
        <dbReference type="Proteomes" id="UP000640786"/>
    </source>
</evidence>
<organism evidence="1 2">
    <name type="scientific">Psychrobacillus faecigallinarum</name>
    <dbReference type="NCBI Taxonomy" id="2762235"/>
    <lineage>
        <taxon>Bacteria</taxon>
        <taxon>Bacillati</taxon>
        <taxon>Bacillota</taxon>
        <taxon>Bacilli</taxon>
        <taxon>Bacillales</taxon>
        <taxon>Bacillaceae</taxon>
        <taxon>Psychrobacillus</taxon>
    </lineage>
</organism>
<evidence type="ECO:0000313" key="1">
    <source>
        <dbReference type="EMBL" id="MBD7942814.1"/>
    </source>
</evidence>
<protein>
    <submittedName>
        <fullName evidence="1">Uncharacterized protein</fullName>
    </submittedName>
</protein>
<proteinExistence type="predicted"/>
<reference evidence="1 2" key="1">
    <citation type="submission" date="2020-08" db="EMBL/GenBank/DDBJ databases">
        <title>A Genomic Blueprint of the Chicken Gut Microbiome.</title>
        <authorList>
            <person name="Gilroy R."/>
            <person name="Ravi A."/>
            <person name="Getino M."/>
            <person name="Pursley I."/>
            <person name="Horton D.L."/>
            <person name="Alikhan N.-F."/>
            <person name="Baker D."/>
            <person name="Gharbi K."/>
            <person name="Hall N."/>
            <person name="Watson M."/>
            <person name="Adriaenssens E.M."/>
            <person name="Foster-Nyarko E."/>
            <person name="Jarju S."/>
            <person name="Secka A."/>
            <person name="Antonio M."/>
            <person name="Oren A."/>
            <person name="Chaudhuri R."/>
            <person name="La Ragione R.M."/>
            <person name="Hildebrand F."/>
            <person name="Pallen M.J."/>
        </authorList>
    </citation>
    <scope>NUCLEOTIDE SEQUENCE [LARGE SCALE GENOMIC DNA]</scope>
    <source>
        <strain evidence="1 2">Sa2BUA9</strain>
    </source>
</reference>